<proteinExistence type="predicted"/>
<name>A0A251TKM8_HELAN</name>
<accession>A0A251TKM8</accession>
<evidence type="ECO:0000313" key="1">
    <source>
        <dbReference type="EMBL" id="OTG11687.1"/>
    </source>
</evidence>
<organism evidence="1 2">
    <name type="scientific">Helianthus annuus</name>
    <name type="common">Common sunflower</name>
    <dbReference type="NCBI Taxonomy" id="4232"/>
    <lineage>
        <taxon>Eukaryota</taxon>
        <taxon>Viridiplantae</taxon>
        <taxon>Streptophyta</taxon>
        <taxon>Embryophyta</taxon>
        <taxon>Tracheophyta</taxon>
        <taxon>Spermatophyta</taxon>
        <taxon>Magnoliopsida</taxon>
        <taxon>eudicotyledons</taxon>
        <taxon>Gunneridae</taxon>
        <taxon>Pentapetalae</taxon>
        <taxon>asterids</taxon>
        <taxon>campanulids</taxon>
        <taxon>Asterales</taxon>
        <taxon>Asteraceae</taxon>
        <taxon>Asteroideae</taxon>
        <taxon>Heliantheae alliance</taxon>
        <taxon>Heliantheae</taxon>
        <taxon>Helianthus</taxon>
    </lineage>
</organism>
<dbReference type="GO" id="GO:0016020">
    <property type="term" value="C:membrane"/>
    <property type="evidence" value="ECO:0000318"/>
    <property type="project" value="GO_Central"/>
</dbReference>
<evidence type="ECO:0000313" key="2">
    <source>
        <dbReference type="Proteomes" id="UP000215914"/>
    </source>
</evidence>
<dbReference type="PANTHER" id="PTHR32251">
    <property type="entry name" value="3-OXO-5-ALPHA-STEROID 4-DEHYDROGENASE"/>
    <property type="match status" value="1"/>
</dbReference>
<dbReference type="InParanoid" id="A0A251TKM8"/>
<sequence length="348" mass="39795">MYDRLRVGAVAGGTYPAIGVDTTWLRNRARRFHEVVGAVGCERRKVLFGVTRNDATVVVVLEEISQQVFWFGILVHFVHCLEDLRRPFGHFGPLKDIYLPRDYYSGGCKEQFDALKEKVVFGTDMGTERLGMEAIKAEMGGFEILNWGEDRRFDEMRSNFGKLVVFWIFQAIRVWTVSLPVTIVNASDSDPHIEARDIIGWIIGIPLLEESGDKKYGNVAGYRHYKKTTSPRIPLSQWKLAILGQSCFLFELPLYNRNLPKEEALGCFSNMFQSPNMGSILLLYTCDTTNHIACRFTDTYTYTYNTNVNTHTLYMNQKVKAKQWQASFSSTMDNIGIPTRVRLQHADV</sequence>
<protein>
    <submittedName>
        <fullName evidence="1">Uncharacterized protein</fullName>
    </submittedName>
</protein>
<reference evidence="2" key="1">
    <citation type="journal article" date="2017" name="Nature">
        <title>The sunflower genome provides insights into oil metabolism, flowering and Asterid evolution.</title>
        <authorList>
            <person name="Badouin H."/>
            <person name="Gouzy J."/>
            <person name="Grassa C.J."/>
            <person name="Murat F."/>
            <person name="Staton S.E."/>
            <person name="Cottret L."/>
            <person name="Lelandais-Briere C."/>
            <person name="Owens G.L."/>
            <person name="Carrere S."/>
            <person name="Mayjonade B."/>
            <person name="Legrand L."/>
            <person name="Gill N."/>
            <person name="Kane N.C."/>
            <person name="Bowers J.E."/>
            <person name="Hubner S."/>
            <person name="Bellec A."/>
            <person name="Berard A."/>
            <person name="Berges H."/>
            <person name="Blanchet N."/>
            <person name="Boniface M.C."/>
            <person name="Brunel D."/>
            <person name="Catrice O."/>
            <person name="Chaidir N."/>
            <person name="Claudel C."/>
            <person name="Donnadieu C."/>
            <person name="Faraut T."/>
            <person name="Fievet G."/>
            <person name="Helmstetter N."/>
            <person name="King M."/>
            <person name="Knapp S.J."/>
            <person name="Lai Z."/>
            <person name="Le Paslier M.C."/>
            <person name="Lippi Y."/>
            <person name="Lorenzon L."/>
            <person name="Mandel J.R."/>
            <person name="Marage G."/>
            <person name="Marchand G."/>
            <person name="Marquand E."/>
            <person name="Bret-Mestries E."/>
            <person name="Morien E."/>
            <person name="Nambeesan S."/>
            <person name="Nguyen T."/>
            <person name="Pegot-Espagnet P."/>
            <person name="Pouilly N."/>
            <person name="Raftis F."/>
            <person name="Sallet E."/>
            <person name="Schiex T."/>
            <person name="Thomas J."/>
            <person name="Vandecasteele C."/>
            <person name="Vares D."/>
            <person name="Vear F."/>
            <person name="Vautrin S."/>
            <person name="Crespi M."/>
            <person name="Mangin B."/>
            <person name="Burke J.M."/>
            <person name="Salse J."/>
            <person name="Munos S."/>
            <person name="Vincourt P."/>
            <person name="Rieseberg L.H."/>
            <person name="Langlade N.B."/>
        </authorList>
    </citation>
    <scope>NUCLEOTIDE SEQUENCE [LARGE SCALE GENOMIC DNA]</scope>
    <source>
        <strain evidence="2">cv. SF193</strain>
    </source>
</reference>
<dbReference type="Proteomes" id="UP000215914">
    <property type="component" value="Chromosome 10"/>
</dbReference>
<dbReference type="PANTHER" id="PTHR32251:SF15">
    <property type="entry name" value="3-OXO-5-ALPHA-STEROID 4-DEHYDROGENASE (DUF1295)"/>
    <property type="match status" value="1"/>
</dbReference>
<dbReference type="EMBL" id="CM007899">
    <property type="protein sequence ID" value="OTG11687.1"/>
    <property type="molecule type" value="Genomic_DNA"/>
</dbReference>
<dbReference type="AlphaFoldDB" id="A0A251TKM8"/>
<dbReference type="Pfam" id="PF06966">
    <property type="entry name" value="DUF1295"/>
    <property type="match status" value="1"/>
</dbReference>
<gene>
    <name evidence="1" type="ORF">HannXRQ_Chr10g0301511</name>
</gene>
<keyword evidence="2" id="KW-1185">Reference proteome</keyword>
<dbReference type="InterPro" id="IPR010721">
    <property type="entry name" value="UstE-like"/>
</dbReference>